<keyword evidence="1" id="KW-1133">Transmembrane helix</keyword>
<feature type="transmembrane region" description="Helical" evidence="1">
    <location>
        <begin position="60"/>
        <end position="78"/>
    </location>
</feature>
<evidence type="ECO:0000256" key="1">
    <source>
        <dbReference type="SAM" id="Phobius"/>
    </source>
</evidence>
<evidence type="ECO:0000313" key="4">
    <source>
        <dbReference type="Proteomes" id="UP000824048"/>
    </source>
</evidence>
<reference evidence="3" key="2">
    <citation type="submission" date="2021-04" db="EMBL/GenBank/DDBJ databases">
        <authorList>
            <person name="Gilroy R."/>
        </authorList>
    </citation>
    <scope>NUCLEOTIDE SEQUENCE</scope>
    <source>
        <strain evidence="3">ChiSxjej1B13-11774</strain>
    </source>
</reference>
<accession>A0A9D2JA37</accession>
<feature type="transmembrane region" description="Helical" evidence="1">
    <location>
        <begin position="119"/>
        <end position="140"/>
    </location>
</feature>
<protein>
    <submittedName>
        <fullName evidence="3">GHKL domain-containing protein</fullName>
    </submittedName>
</protein>
<keyword evidence="1" id="KW-0812">Transmembrane</keyword>
<feature type="transmembrane region" description="Helical" evidence="1">
    <location>
        <begin position="152"/>
        <end position="173"/>
    </location>
</feature>
<evidence type="ECO:0000313" key="3">
    <source>
        <dbReference type="EMBL" id="HIZ42231.1"/>
    </source>
</evidence>
<name>A0A9D2JA37_9FIRM</name>
<dbReference type="Proteomes" id="UP000824048">
    <property type="component" value="Unassembled WGS sequence"/>
</dbReference>
<dbReference type="InterPro" id="IPR036890">
    <property type="entry name" value="HATPase_C_sf"/>
</dbReference>
<dbReference type="AlphaFoldDB" id="A0A9D2JA37"/>
<reference evidence="3" key="1">
    <citation type="journal article" date="2021" name="PeerJ">
        <title>Extensive microbial diversity within the chicken gut microbiome revealed by metagenomics and culture.</title>
        <authorList>
            <person name="Gilroy R."/>
            <person name="Ravi A."/>
            <person name="Getino M."/>
            <person name="Pursley I."/>
            <person name="Horton D.L."/>
            <person name="Alikhan N.F."/>
            <person name="Baker D."/>
            <person name="Gharbi K."/>
            <person name="Hall N."/>
            <person name="Watson M."/>
            <person name="Adriaenssens E.M."/>
            <person name="Foster-Nyarko E."/>
            <person name="Jarju S."/>
            <person name="Secka A."/>
            <person name="Antonio M."/>
            <person name="Oren A."/>
            <person name="Chaudhuri R.R."/>
            <person name="La Ragione R."/>
            <person name="Hildebrand F."/>
            <person name="Pallen M.J."/>
        </authorList>
    </citation>
    <scope>NUCLEOTIDE SEQUENCE</scope>
    <source>
        <strain evidence="3">ChiSxjej1B13-11774</strain>
    </source>
</reference>
<dbReference type="EMBL" id="DXBP01000044">
    <property type="protein sequence ID" value="HIZ42231.1"/>
    <property type="molecule type" value="Genomic_DNA"/>
</dbReference>
<feature type="transmembrane region" description="Helical" evidence="1">
    <location>
        <begin position="7"/>
        <end position="24"/>
    </location>
</feature>
<evidence type="ECO:0000259" key="2">
    <source>
        <dbReference type="Pfam" id="PF14501"/>
    </source>
</evidence>
<sequence length="422" mass="47810">MQLFIRVSYTIEILMGAFLFLQPLPRRQHFALRLAAALAAALAGGWGFSYLKPLGELGNLVNLQLTIVCIILCMWFAFEVPFVTVLSACVAGVAAQHIGHHISRLAAELPWIPHWSNPLEFVCVSAVYLVLYFTLGRWLRNNRYYEYTDPRITAVSVVIVLICTGITRLLRLAGELNFFTVASTALYAITCCVLALFFEFFLYYNLRKESEHLLFRRIHEEERRQYETSKENAEMLSIQCHDLKHKLVALEGRLPQREIDSMRSIIDTYDGIYHTGSEVLDIILNEKSLRCRGKGISITCMGSGKDLGFLDTMDVYSLFGNLLENAITATEQLAEPQKRIISLVMEQKGNLVSIDVMNFFQGPDPVLEDGLPRTTKQEERGYHGYGLKSVRAIARKYKGDLSVHCKDGIFTTQVYLMQGEPA</sequence>
<dbReference type="CDD" id="cd16935">
    <property type="entry name" value="HATPase_AgrC-ComD-like"/>
    <property type="match status" value="1"/>
</dbReference>
<dbReference type="InterPro" id="IPR032834">
    <property type="entry name" value="NatK-like_C"/>
</dbReference>
<feature type="domain" description="Sensor histidine kinase NatK-like C-terminal" evidence="2">
    <location>
        <begin position="311"/>
        <end position="416"/>
    </location>
</feature>
<proteinExistence type="predicted"/>
<feature type="transmembrane region" description="Helical" evidence="1">
    <location>
        <begin position="30"/>
        <end position="48"/>
    </location>
</feature>
<gene>
    <name evidence="3" type="ORF">H9811_06690</name>
</gene>
<dbReference type="SUPFAM" id="SSF55874">
    <property type="entry name" value="ATPase domain of HSP90 chaperone/DNA topoisomerase II/histidine kinase"/>
    <property type="match status" value="1"/>
</dbReference>
<feature type="transmembrane region" description="Helical" evidence="1">
    <location>
        <begin position="185"/>
        <end position="206"/>
    </location>
</feature>
<dbReference type="Pfam" id="PF14501">
    <property type="entry name" value="HATPase_c_5"/>
    <property type="match status" value="1"/>
</dbReference>
<organism evidence="3 4">
    <name type="scientific">Candidatus Gemmiger excrementigallinarum</name>
    <dbReference type="NCBI Taxonomy" id="2838609"/>
    <lineage>
        <taxon>Bacteria</taxon>
        <taxon>Bacillati</taxon>
        <taxon>Bacillota</taxon>
        <taxon>Clostridia</taxon>
        <taxon>Eubacteriales</taxon>
        <taxon>Gemmiger</taxon>
    </lineage>
</organism>
<dbReference type="Gene3D" id="3.30.565.10">
    <property type="entry name" value="Histidine kinase-like ATPase, C-terminal domain"/>
    <property type="match status" value="1"/>
</dbReference>
<comment type="caution">
    <text evidence="3">The sequence shown here is derived from an EMBL/GenBank/DDBJ whole genome shotgun (WGS) entry which is preliminary data.</text>
</comment>
<keyword evidence="1" id="KW-0472">Membrane</keyword>